<keyword evidence="1" id="KW-0238">DNA-binding</keyword>
<dbReference type="Pfam" id="PF00196">
    <property type="entry name" value="GerE"/>
    <property type="match status" value="1"/>
</dbReference>
<evidence type="ECO:0000313" key="3">
    <source>
        <dbReference type="EMBL" id="AVX36917.1"/>
    </source>
</evidence>
<dbReference type="CDD" id="cd06170">
    <property type="entry name" value="LuxR_C_like"/>
    <property type="match status" value="1"/>
</dbReference>
<sequence length="209" mass="23950">MRDVVIFSGSDLIRFALRAIIEPVFMHRPDRICSVIKICTSLPEFEHEILMSVNPVVIFDVDNIPVMKQFNTLITIRRKIKTSNIIFYSKDNELSGGYSYFKSANVMHLCKTATVNEIESILHQCFYQCVTSLNNTPNIFQCSKNQSSKLTGREHQILPLLMFGLTIKDVADLLSVSTKTISSHKINILKKYQVTSLVELYNKWKEIPT</sequence>
<dbReference type="SMART" id="SM00421">
    <property type="entry name" value="HTH_LUXR"/>
    <property type="match status" value="1"/>
</dbReference>
<dbReference type="EMBL" id="JAASAN010000009">
    <property type="protein sequence ID" value="NIL28429.1"/>
    <property type="molecule type" value="Genomic_DNA"/>
</dbReference>
<feature type="domain" description="HTH luxR-type" evidence="2">
    <location>
        <begin position="143"/>
        <end position="208"/>
    </location>
</feature>
<protein>
    <submittedName>
        <fullName evidence="4">Helix-turn-helix transcriptional regulator</fullName>
    </submittedName>
</protein>
<dbReference type="EMBL" id="CP028487">
    <property type="protein sequence ID" value="AVX36917.1"/>
    <property type="molecule type" value="Genomic_DNA"/>
</dbReference>
<dbReference type="InterPro" id="IPR036388">
    <property type="entry name" value="WH-like_DNA-bd_sf"/>
</dbReference>
<dbReference type="RefSeq" id="WP_050287510.1">
    <property type="nucleotide sequence ID" value="NZ_CAUPYG010000029.1"/>
</dbReference>
<reference evidence="3" key="1">
    <citation type="journal article" date="2018" name="Genome Announc.">
        <title>First complete genome sequence of Yersinia massiliensis.</title>
        <authorList>
            <person name="Thomas M.C."/>
            <person name="Arling V."/>
            <person name="Goji N."/>
            <person name="Janzen T.W."/>
            <person name="Duceppe M.-O."/>
            <person name="Mathews A."/>
            <person name="Carrillo C."/>
            <person name="Amoako K."/>
        </authorList>
    </citation>
    <scope>NUCLEOTIDE SEQUENCE</scope>
    <source>
        <strain evidence="3">GTA</strain>
    </source>
</reference>
<dbReference type="KEGG" id="yma:DA391_04120"/>
<proteinExistence type="predicted"/>
<dbReference type="Proteomes" id="UP000698240">
    <property type="component" value="Unassembled WGS sequence"/>
</dbReference>
<dbReference type="PROSITE" id="PS50043">
    <property type="entry name" value="HTH_LUXR_2"/>
    <property type="match status" value="1"/>
</dbReference>
<dbReference type="GO" id="GO:0003677">
    <property type="term" value="F:DNA binding"/>
    <property type="evidence" value="ECO:0007669"/>
    <property type="project" value="UniProtKB-KW"/>
</dbReference>
<evidence type="ECO:0000313" key="4">
    <source>
        <dbReference type="EMBL" id="NIL28429.1"/>
    </source>
</evidence>
<dbReference type="GO" id="GO:0006355">
    <property type="term" value="P:regulation of DNA-templated transcription"/>
    <property type="evidence" value="ECO:0007669"/>
    <property type="project" value="InterPro"/>
</dbReference>
<evidence type="ECO:0000259" key="2">
    <source>
        <dbReference type="PROSITE" id="PS50043"/>
    </source>
</evidence>
<reference evidence="4" key="2">
    <citation type="submission" date="2020-03" db="EMBL/GenBank/DDBJ databases">
        <authorList>
            <person name="Kislichkina A."/>
            <person name="Dentovskaya S."/>
            <person name="Shaikhutdinov R."/>
            <person name="Ivanov S."/>
            <person name="Sizova A."/>
            <person name="Solomentsev V."/>
            <person name="Bogun A."/>
        </authorList>
    </citation>
    <scope>NUCLEOTIDE SEQUENCE</scope>
    <source>
        <strain evidence="4">SCPM-O-B-8025</strain>
    </source>
</reference>
<dbReference type="SUPFAM" id="SSF46894">
    <property type="entry name" value="C-terminal effector domain of the bipartite response regulators"/>
    <property type="match status" value="1"/>
</dbReference>
<dbReference type="Proteomes" id="UP000240908">
    <property type="component" value="Chromosome"/>
</dbReference>
<gene>
    <name evidence="3" type="ORF">DA391_04120</name>
    <name evidence="4" type="ORF">HB980_17995</name>
</gene>
<dbReference type="PRINTS" id="PR00038">
    <property type="entry name" value="HTHLUXR"/>
</dbReference>
<evidence type="ECO:0000256" key="1">
    <source>
        <dbReference type="ARBA" id="ARBA00023125"/>
    </source>
</evidence>
<evidence type="ECO:0000313" key="5">
    <source>
        <dbReference type="Proteomes" id="UP000240908"/>
    </source>
</evidence>
<keyword evidence="5" id="KW-1185">Reference proteome</keyword>
<dbReference type="InterPro" id="IPR000792">
    <property type="entry name" value="Tscrpt_reg_LuxR_C"/>
</dbReference>
<evidence type="ECO:0000313" key="6">
    <source>
        <dbReference type="Proteomes" id="UP000698240"/>
    </source>
</evidence>
<dbReference type="InterPro" id="IPR016032">
    <property type="entry name" value="Sig_transdc_resp-reg_C-effctor"/>
</dbReference>
<name>A0A2R4NLD4_9GAMM</name>
<organism evidence="4 6">
    <name type="scientific">Yersinia massiliensis</name>
    <dbReference type="NCBI Taxonomy" id="419257"/>
    <lineage>
        <taxon>Bacteria</taxon>
        <taxon>Pseudomonadati</taxon>
        <taxon>Pseudomonadota</taxon>
        <taxon>Gammaproteobacteria</taxon>
        <taxon>Enterobacterales</taxon>
        <taxon>Yersiniaceae</taxon>
        <taxon>Yersinia</taxon>
    </lineage>
</organism>
<dbReference type="Gene3D" id="1.10.10.10">
    <property type="entry name" value="Winged helix-like DNA-binding domain superfamily/Winged helix DNA-binding domain"/>
    <property type="match status" value="1"/>
</dbReference>
<accession>A0A2R4NLD4</accession>
<dbReference type="AlphaFoldDB" id="A0A2R4NLD4"/>